<sequence length="68" mass="7543">MIVEGNGGDLIVFKHSGFSSTPTPTPTFSTLDLKLLLSRYLTNNSSSDYYQDGKVNILDGGYVIKWLR</sequence>
<name>A0A1F8BF92_9BACT</name>
<evidence type="ECO:0000313" key="2">
    <source>
        <dbReference type="Proteomes" id="UP000177082"/>
    </source>
</evidence>
<dbReference type="EMBL" id="MGHF01000028">
    <property type="protein sequence ID" value="OGM62319.1"/>
    <property type="molecule type" value="Genomic_DNA"/>
</dbReference>
<gene>
    <name evidence="1" type="ORF">A2961_02290</name>
</gene>
<reference evidence="1 2" key="1">
    <citation type="journal article" date="2016" name="Nat. Commun.">
        <title>Thousands of microbial genomes shed light on interconnected biogeochemical processes in an aquifer system.</title>
        <authorList>
            <person name="Anantharaman K."/>
            <person name="Brown C.T."/>
            <person name="Hug L.A."/>
            <person name="Sharon I."/>
            <person name="Castelle C.J."/>
            <person name="Probst A.J."/>
            <person name="Thomas B.C."/>
            <person name="Singh A."/>
            <person name="Wilkins M.J."/>
            <person name="Karaoz U."/>
            <person name="Brodie E.L."/>
            <person name="Williams K.H."/>
            <person name="Hubbard S.S."/>
            <person name="Banfield J.F."/>
        </authorList>
    </citation>
    <scope>NUCLEOTIDE SEQUENCE [LARGE SCALE GENOMIC DNA]</scope>
</reference>
<evidence type="ECO:0000313" key="1">
    <source>
        <dbReference type="EMBL" id="OGM62319.1"/>
    </source>
</evidence>
<proteinExistence type="predicted"/>
<dbReference type="Proteomes" id="UP000177082">
    <property type="component" value="Unassembled WGS sequence"/>
</dbReference>
<dbReference type="STRING" id="1802519.A2961_02290"/>
<comment type="caution">
    <text evidence="1">The sequence shown here is derived from an EMBL/GenBank/DDBJ whole genome shotgun (WGS) entry which is preliminary data.</text>
</comment>
<organism evidence="1 2">
    <name type="scientific">Candidatus Woesebacteria bacterium RIFCSPLOWO2_01_FULL_39_21</name>
    <dbReference type="NCBI Taxonomy" id="1802519"/>
    <lineage>
        <taxon>Bacteria</taxon>
        <taxon>Candidatus Woeseibacteriota</taxon>
    </lineage>
</organism>
<protein>
    <submittedName>
        <fullName evidence="1">Uncharacterized protein</fullName>
    </submittedName>
</protein>
<dbReference type="AlphaFoldDB" id="A0A1F8BF92"/>
<accession>A0A1F8BF92</accession>